<name>A0A0A9EMN0_ARUDO</name>
<sequence>MEDLVKLLHLLASRSTRQSGAICCSLDPTGGGELRATTSDGRRICLRRARASGEPSSVRGCNAYTAMSMCTSAMSGCDGSRRVLWRSEAVAAALRHEAEEERRSREDSGHRR</sequence>
<dbReference type="AlphaFoldDB" id="A0A0A9EMN0"/>
<reference evidence="1" key="1">
    <citation type="submission" date="2014-09" db="EMBL/GenBank/DDBJ databases">
        <authorList>
            <person name="Magalhaes I.L.F."/>
            <person name="Oliveira U."/>
            <person name="Santos F.R."/>
            <person name="Vidigal T.H.D.A."/>
            <person name="Brescovit A.D."/>
            <person name="Santos A.J."/>
        </authorList>
    </citation>
    <scope>NUCLEOTIDE SEQUENCE</scope>
    <source>
        <tissue evidence="1">Shoot tissue taken approximately 20 cm above the soil surface</tissue>
    </source>
</reference>
<dbReference type="EMBL" id="GBRH01197642">
    <property type="protein sequence ID" value="JAE00254.1"/>
    <property type="molecule type" value="Transcribed_RNA"/>
</dbReference>
<evidence type="ECO:0000313" key="1">
    <source>
        <dbReference type="EMBL" id="JAE00254.1"/>
    </source>
</evidence>
<reference evidence="1" key="2">
    <citation type="journal article" date="2015" name="Data Brief">
        <title>Shoot transcriptome of the giant reed, Arundo donax.</title>
        <authorList>
            <person name="Barrero R.A."/>
            <person name="Guerrero F.D."/>
            <person name="Moolhuijzen P."/>
            <person name="Goolsby J.A."/>
            <person name="Tidwell J."/>
            <person name="Bellgard S.E."/>
            <person name="Bellgard M.I."/>
        </authorList>
    </citation>
    <scope>NUCLEOTIDE SEQUENCE</scope>
    <source>
        <tissue evidence="1">Shoot tissue taken approximately 20 cm above the soil surface</tissue>
    </source>
</reference>
<organism evidence="1">
    <name type="scientific">Arundo donax</name>
    <name type="common">Giant reed</name>
    <name type="synonym">Donax arundinaceus</name>
    <dbReference type="NCBI Taxonomy" id="35708"/>
    <lineage>
        <taxon>Eukaryota</taxon>
        <taxon>Viridiplantae</taxon>
        <taxon>Streptophyta</taxon>
        <taxon>Embryophyta</taxon>
        <taxon>Tracheophyta</taxon>
        <taxon>Spermatophyta</taxon>
        <taxon>Magnoliopsida</taxon>
        <taxon>Liliopsida</taxon>
        <taxon>Poales</taxon>
        <taxon>Poaceae</taxon>
        <taxon>PACMAD clade</taxon>
        <taxon>Arundinoideae</taxon>
        <taxon>Arundineae</taxon>
        <taxon>Arundo</taxon>
    </lineage>
</organism>
<accession>A0A0A9EMN0</accession>
<protein>
    <submittedName>
        <fullName evidence="1">Uncharacterized protein</fullName>
    </submittedName>
</protein>
<proteinExistence type="predicted"/>